<evidence type="ECO:0000256" key="2">
    <source>
        <dbReference type="SAM" id="SignalP"/>
    </source>
</evidence>
<proteinExistence type="predicted"/>
<dbReference type="RefSeq" id="WP_331217630.1">
    <property type="nucleotide sequence ID" value="NZ_JAZGQK010000030.1"/>
</dbReference>
<dbReference type="PANTHER" id="PTHR43405:SF1">
    <property type="entry name" value="GLYCOSYL HYDROLASE DIGH"/>
    <property type="match status" value="1"/>
</dbReference>
<dbReference type="Gene3D" id="2.60.40.10">
    <property type="entry name" value="Immunoglobulins"/>
    <property type="match status" value="1"/>
</dbReference>
<feature type="chain" id="PRO_5047063222" evidence="2">
    <location>
        <begin position="31"/>
        <end position="518"/>
    </location>
</feature>
<dbReference type="SUPFAM" id="SSF51445">
    <property type="entry name" value="(Trans)glycosidases"/>
    <property type="match status" value="1"/>
</dbReference>
<dbReference type="PANTHER" id="PTHR43405">
    <property type="entry name" value="GLYCOSYL HYDROLASE DIGH"/>
    <property type="match status" value="1"/>
</dbReference>
<sequence length="518" mass="56079">MARGGTSGWRLLAAGLLTLAAMVGSPPVDAAPVGAPAAADCAPAEQPKRQLRGTWIGSVSNINWPSRTGLTAAAQQAELRDLLDRAAALRLNAVFLQIRPAADTFWPSAYEPWSQYLTGSQGGDPGYDPLAFAVTEAHARNLELHGWFNPYRVSTQGDLTRLSAGHPARANPGWVERYDGKLYYNPGVPAARQHTVNTIMDAVTRYDLDGVHFDDYFYPYPVTGQTFDDAAEYAAYGAGRSLADWRRSNVDALVQAVGTRIRQAKPHVRFGISPFGIWRNVGTDPLGSATTGLQSYDAIYADTRRWVKQGWVDYVAPQIYWRIGFAAAAYDVLVPWWSNVVAGTDVQLYVGQATYRISEWGDAEEMPDHLVLNRSHRVSGDIHYSIRQLLANPLGFADRLRTDFYRYPALVPVNNRLGGTAPGPVRSLAARRVGGGVELTWTAPNGGTAPAYYAVYRADGAGCGVDAARNLLALRRAGSGTQRFTDAAPPPVGQPGYLVTAVSRLHHESAPAAVTLAG</sequence>
<feature type="signal peptide" evidence="2">
    <location>
        <begin position="1"/>
        <end position="30"/>
    </location>
</feature>
<protein>
    <submittedName>
        <fullName evidence="4">Family 10 glycosylhydrolase</fullName>
    </submittedName>
</protein>
<dbReference type="InterPro" id="IPR013783">
    <property type="entry name" value="Ig-like_fold"/>
</dbReference>
<feature type="domain" description="Glycosyl hydrolase-like 10" evidence="3">
    <location>
        <begin position="50"/>
        <end position="359"/>
    </location>
</feature>
<dbReference type="InterPro" id="IPR017853">
    <property type="entry name" value="GH"/>
</dbReference>
<evidence type="ECO:0000259" key="3">
    <source>
        <dbReference type="Pfam" id="PF02638"/>
    </source>
</evidence>
<dbReference type="InterPro" id="IPR003790">
    <property type="entry name" value="GHL10"/>
</dbReference>
<dbReference type="Gene3D" id="3.20.20.80">
    <property type="entry name" value="Glycosidases"/>
    <property type="match status" value="1"/>
</dbReference>
<evidence type="ECO:0000256" key="1">
    <source>
        <dbReference type="ARBA" id="ARBA00022729"/>
    </source>
</evidence>
<dbReference type="InterPro" id="IPR052177">
    <property type="entry name" value="Divisome_Glycosyl_Hydrolase"/>
</dbReference>
<reference evidence="4 5" key="1">
    <citation type="submission" date="2024-01" db="EMBL/GenBank/DDBJ databases">
        <title>Genome insights into Plantactinospora sonchi sp. nov.</title>
        <authorList>
            <person name="Wang L."/>
        </authorList>
    </citation>
    <scope>NUCLEOTIDE SEQUENCE [LARGE SCALE GENOMIC DNA]</scope>
    <source>
        <strain evidence="4 5">NEAU-QY2</strain>
    </source>
</reference>
<dbReference type="Pfam" id="PF02638">
    <property type="entry name" value="GHL10"/>
    <property type="match status" value="1"/>
</dbReference>
<keyword evidence="5" id="KW-1185">Reference proteome</keyword>
<name>A0ABU7S2P7_9ACTN</name>
<dbReference type="Proteomes" id="UP001332243">
    <property type="component" value="Unassembled WGS sequence"/>
</dbReference>
<accession>A0ABU7S2P7</accession>
<evidence type="ECO:0000313" key="4">
    <source>
        <dbReference type="EMBL" id="MEE6262704.1"/>
    </source>
</evidence>
<keyword evidence="1 2" id="KW-0732">Signal</keyword>
<comment type="caution">
    <text evidence="4">The sequence shown here is derived from an EMBL/GenBank/DDBJ whole genome shotgun (WGS) entry which is preliminary data.</text>
</comment>
<evidence type="ECO:0000313" key="5">
    <source>
        <dbReference type="Proteomes" id="UP001332243"/>
    </source>
</evidence>
<gene>
    <name evidence="4" type="ORF">V1633_29920</name>
</gene>
<dbReference type="EMBL" id="JAZGQK010000030">
    <property type="protein sequence ID" value="MEE6262704.1"/>
    <property type="molecule type" value="Genomic_DNA"/>
</dbReference>
<organism evidence="4 5">
    <name type="scientific">Plantactinospora sonchi</name>
    <dbReference type="NCBI Taxonomy" id="1544735"/>
    <lineage>
        <taxon>Bacteria</taxon>
        <taxon>Bacillati</taxon>
        <taxon>Actinomycetota</taxon>
        <taxon>Actinomycetes</taxon>
        <taxon>Micromonosporales</taxon>
        <taxon>Micromonosporaceae</taxon>
        <taxon>Plantactinospora</taxon>
    </lineage>
</organism>